<dbReference type="RefSeq" id="WP_075073137.1">
    <property type="nucleotide sequence ID" value="NZ_DF967972.1"/>
</dbReference>
<proteinExistence type="predicted"/>
<dbReference type="Proteomes" id="UP000055060">
    <property type="component" value="Unassembled WGS sequence"/>
</dbReference>
<feature type="active site" description="Proton donor/acceptor" evidence="2">
    <location>
        <position position="82"/>
    </location>
</feature>
<dbReference type="InterPro" id="IPR001345">
    <property type="entry name" value="PG/BPGM_mutase_AS"/>
</dbReference>
<dbReference type="PIRSF" id="PIRSF000709">
    <property type="entry name" value="6PFK_2-Ptase"/>
    <property type="match status" value="1"/>
</dbReference>
<dbReference type="InterPro" id="IPR013078">
    <property type="entry name" value="His_Pase_superF_clade-1"/>
</dbReference>
<gene>
    <name evidence="4" type="ORF">LARV_01585</name>
</gene>
<protein>
    <submittedName>
        <fullName evidence="4">Fructose-2,6-bisphosphatase</fullName>
    </submittedName>
</protein>
<dbReference type="InterPro" id="IPR051695">
    <property type="entry name" value="Phosphoglycerate_Mutase"/>
</dbReference>
<feature type="binding site" evidence="3">
    <location>
        <begin position="8"/>
        <end position="15"/>
    </location>
    <ligand>
        <name>substrate</name>
    </ligand>
</feature>
<evidence type="ECO:0000256" key="3">
    <source>
        <dbReference type="PIRSR" id="PIRSR613078-2"/>
    </source>
</evidence>
<dbReference type="OrthoDB" id="9781415at2"/>
<dbReference type="STRING" id="360412.LARV_01585"/>
<organism evidence="4">
    <name type="scientific">Longilinea arvoryzae</name>
    <dbReference type="NCBI Taxonomy" id="360412"/>
    <lineage>
        <taxon>Bacteria</taxon>
        <taxon>Bacillati</taxon>
        <taxon>Chloroflexota</taxon>
        <taxon>Anaerolineae</taxon>
        <taxon>Anaerolineales</taxon>
        <taxon>Anaerolineaceae</taxon>
        <taxon>Longilinea</taxon>
    </lineage>
</organism>
<dbReference type="SUPFAM" id="SSF53254">
    <property type="entry name" value="Phosphoglycerate mutase-like"/>
    <property type="match status" value="1"/>
</dbReference>
<evidence type="ECO:0000256" key="2">
    <source>
        <dbReference type="PIRSR" id="PIRSR613078-1"/>
    </source>
</evidence>
<dbReference type="GO" id="GO:0004331">
    <property type="term" value="F:fructose-2,6-bisphosphate 2-phosphatase activity"/>
    <property type="evidence" value="ECO:0007669"/>
    <property type="project" value="TreeGrafter"/>
</dbReference>
<dbReference type="Pfam" id="PF00300">
    <property type="entry name" value="His_Phos_1"/>
    <property type="match status" value="1"/>
</dbReference>
<dbReference type="PROSITE" id="PS00175">
    <property type="entry name" value="PG_MUTASE"/>
    <property type="match status" value="1"/>
</dbReference>
<name>A0A0S7BJ67_9CHLR</name>
<dbReference type="GO" id="GO:0043456">
    <property type="term" value="P:regulation of pentose-phosphate shunt"/>
    <property type="evidence" value="ECO:0007669"/>
    <property type="project" value="TreeGrafter"/>
</dbReference>
<keyword evidence="5" id="KW-1185">Reference proteome</keyword>
<dbReference type="SMART" id="SM00855">
    <property type="entry name" value="PGAM"/>
    <property type="match status" value="1"/>
</dbReference>
<evidence type="ECO:0000313" key="5">
    <source>
        <dbReference type="Proteomes" id="UP000055060"/>
    </source>
</evidence>
<dbReference type="GO" id="GO:0045820">
    <property type="term" value="P:negative regulation of glycolytic process"/>
    <property type="evidence" value="ECO:0007669"/>
    <property type="project" value="TreeGrafter"/>
</dbReference>
<accession>A0A0S7BJ67</accession>
<keyword evidence="1" id="KW-0378">Hydrolase</keyword>
<dbReference type="InterPro" id="IPR029033">
    <property type="entry name" value="His_PPase_superfam"/>
</dbReference>
<dbReference type="CDD" id="cd07067">
    <property type="entry name" value="HP_PGM_like"/>
    <property type="match status" value="1"/>
</dbReference>
<dbReference type="EMBL" id="DF967972">
    <property type="protein sequence ID" value="GAP13829.1"/>
    <property type="molecule type" value="Genomic_DNA"/>
</dbReference>
<dbReference type="PANTHER" id="PTHR46517">
    <property type="entry name" value="FRUCTOSE-2,6-BISPHOSPHATASE TIGAR"/>
    <property type="match status" value="1"/>
</dbReference>
<feature type="active site" description="Tele-phosphohistidine intermediate" evidence="2">
    <location>
        <position position="9"/>
    </location>
</feature>
<feature type="binding site" evidence="3">
    <location>
        <position position="58"/>
    </location>
    <ligand>
        <name>substrate</name>
    </ligand>
</feature>
<dbReference type="Gene3D" id="3.40.50.1240">
    <property type="entry name" value="Phosphoglycerate mutase-like"/>
    <property type="match status" value="1"/>
</dbReference>
<dbReference type="AlphaFoldDB" id="A0A0S7BJ67"/>
<evidence type="ECO:0000256" key="1">
    <source>
        <dbReference type="ARBA" id="ARBA00022801"/>
    </source>
</evidence>
<reference evidence="4" key="1">
    <citation type="submission" date="2015-07" db="EMBL/GenBank/DDBJ databases">
        <title>Draft Genome Sequences of Anaerolinea thermolimosa IMO-1, Bellilinea caldifistulae GOMI-1, Leptolinea tardivitalis YMTK-2, Levilinea saccharolytica KIBI-1,Longilinea arvoryzae KOME-1, Previously Described as Members of the Anaerolineaceae (Chloroflexi).</title>
        <authorList>
            <person name="Sekiguchi Y."/>
            <person name="Ohashi A."/>
            <person name="Matsuura N."/>
            <person name="Tourlousse M.D."/>
        </authorList>
    </citation>
    <scope>NUCLEOTIDE SEQUENCE [LARGE SCALE GENOMIC DNA]</scope>
    <source>
        <strain evidence="4">KOME-1</strain>
    </source>
</reference>
<dbReference type="PANTHER" id="PTHR46517:SF1">
    <property type="entry name" value="FRUCTOSE-2,6-BISPHOSPHATASE TIGAR"/>
    <property type="match status" value="1"/>
</dbReference>
<dbReference type="GO" id="GO:0005829">
    <property type="term" value="C:cytosol"/>
    <property type="evidence" value="ECO:0007669"/>
    <property type="project" value="TreeGrafter"/>
</dbReference>
<evidence type="ECO:0000313" key="4">
    <source>
        <dbReference type="EMBL" id="GAP13829.1"/>
    </source>
</evidence>
<sequence>MTEIWLVRHGETEWNREQRFMGQQDIPLNRAGLQQAADLAVSLRGQHFNALYSSDLLRARQTAEALAAALKLPLRLDARLREVMLGVWQGQTHADVQARYPLQWAERYANPPDFRPPAGETIAEMAARAYPVLDEIAAAYPRGLVLLVSHGILLAALICRARGLPLALIYAQNPANARPEIIDWPPEKLENLS</sequence>